<sequence length="219" mass="24304">MLNKVIREEVGVARGVIVTSSFDDRRTSDGNSRGKDDGDGRDEVSETTTHALWGCAVLKKVQKDCHIMKANKVVSVSRRVVEANEIRWNPTPEGFYKVNIDASIDGNSQVVELGMVIQNHQGWVMAARSQHLQERYWPQIAKATAVLCRIDLAIETWLLPFVVETDALEMANLVNAGCANSTDVGLVIDDIIGRLRGCLGVQLFSFLERRIVSPIRSLN</sequence>
<dbReference type="PANTHER" id="PTHR47074:SF11">
    <property type="entry name" value="REVERSE TRANSCRIPTASE-LIKE PROTEIN"/>
    <property type="match status" value="1"/>
</dbReference>
<feature type="domain" description="RNase H type-1" evidence="2">
    <location>
        <begin position="99"/>
        <end position="207"/>
    </location>
</feature>
<dbReference type="EMBL" id="JANJYJ010000005">
    <property type="protein sequence ID" value="KAK3211336.1"/>
    <property type="molecule type" value="Genomic_DNA"/>
</dbReference>
<evidence type="ECO:0000256" key="1">
    <source>
        <dbReference type="SAM" id="MobiDB-lite"/>
    </source>
</evidence>
<protein>
    <recommendedName>
        <fullName evidence="2">RNase H type-1 domain-containing protein</fullName>
    </recommendedName>
</protein>
<dbReference type="InterPro" id="IPR002156">
    <property type="entry name" value="RNaseH_domain"/>
</dbReference>
<dbReference type="Pfam" id="PF13456">
    <property type="entry name" value="RVT_3"/>
    <property type="match status" value="1"/>
</dbReference>
<reference evidence="3" key="1">
    <citation type="journal article" date="2023" name="Plant J.">
        <title>Genome sequences and population genomics provide insights into the demographic history, inbreeding, and mutation load of two 'living fossil' tree species of Dipteronia.</title>
        <authorList>
            <person name="Feng Y."/>
            <person name="Comes H.P."/>
            <person name="Chen J."/>
            <person name="Zhu S."/>
            <person name="Lu R."/>
            <person name="Zhang X."/>
            <person name="Li P."/>
            <person name="Qiu J."/>
            <person name="Olsen K.M."/>
            <person name="Qiu Y."/>
        </authorList>
    </citation>
    <scope>NUCLEOTIDE SEQUENCE</scope>
    <source>
        <strain evidence="3">NBL</strain>
    </source>
</reference>
<comment type="caution">
    <text evidence="3">The sequence shown here is derived from an EMBL/GenBank/DDBJ whole genome shotgun (WGS) entry which is preliminary data.</text>
</comment>
<dbReference type="Proteomes" id="UP001281410">
    <property type="component" value="Unassembled WGS sequence"/>
</dbReference>
<dbReference type="InterPro" id="IPR052929">
    <property type="entry name" value="RNase_H-like_EbsB-rel"/>
</dbReference>
<dbReference type="PANTHER" id="PTHR47074">
    <property type="entry name" value="BNAC02G40300D PROTEIN"/>
    <property type="match status" value="1"/>
</dbReference>
<dbReference type="GO" id="GO:0003676">
    <property type="term" value="F:nucleic acid binding"/>
    <property type="evidence" value="ECO:0007669"/>
    <property type="project" value="InterPro"/>
</dbReference>
<name>A0AAE0ACZ1_9ROSI</name>
<proteinExistence type="predicted"/>
<dbReference type="InterPro" id="IPR044730">
    <property type="entry name" value="RNase_H-like_dom_plant"/>
</dbReference>
<accession>A0AAE0ACZ1</accession>
<organism evidence="3 4">
    <name type="scientific">Dipteronia sinensis</name>
    <dbReference type="NCBI Taxonomy" id="43782"/>
    <lineage>
        <taxon>Eukaryota</taxon>
        <taxon>Viridiplantae</taxon>
        <taxon>Streptophyta</taxon>
        <taxon>Embryophyta</taxon>
        <taxon>Tracheophyta</taxon>
        <taxon>Spermatophyta</taxon>
        <taxon>Magnoliopsida</taxon>
        <taxon>eudicotyledons</taxon>
        <taxon>Gunneridae</taxon>
        <taxon>Pentapetalae</taxon>
        <taxon>rosids</taxon>
        <taxon>malvids</taxon>
        <taxon>Sapindales</taxon>
        <taxon>Sapindaceae</taxon>
        <taxon>Hippocastanoideae</taxon>
        <taxon>Acereae</taxon>
        <taxon>Dipteronia</taxon>
    </lineage>
</organism>
<keyword evidence="4" id="KW-1185">Reference proteome</keyword>
<evidence type="ECO:0000259" key="2">
    <source>
        <dbReference type="Pfam" id="PF13456"/>
    </source>
</evidence>
<dbReference type="CDD" id="cd06222">
    <property type="entry name" value="RNase_H_like"/>
    <property type="match status" value="1"/>
</dbReference>
<feature type="region of interest" description="Disordered" evidence="1">
    <location>
        <begin position="23"/>
        <end position="44"/>
    </location>
</feature>
<gene>
    <name evidence="3" type="ORF">Dsin_016042</name>
</gene>
<dbReference type="GO" id="GO:0004523">
    <property type="term" value="F:RNA-DNA hybrid ribonuclease activity"/>
    <property type="evidence" value="ECO:0007669"/>
    <property type="project" value="InterPro"/>
</dbReference>
<dbReference type="AlphaFoldDB" id="A0AAE0ACZ1"/>
<evidence type="ECO:0000313" key="3">
    <source>
        <dbReference type="EMBL" id="KAK3211336.1"/>
    </source>
</evidence>
<evidence type="ECO:0000313" key="4">
    <source>
        <dbReference type="Proteomes" id="UP001281410"/>
    </source>
</evidence>